<proteinExistence type="predicted"/>
<accession>A0AAD9HUX9</accession>
<name>A0AAD9HUX9_9PEZI</name>
<evidence type="ECO:0000256" key="1">
    <source>
        <dbReference type="SAM" id="MobiDB-lite"/>
    </source>
</evidence>
<reference evidence="2" key="1">
    <citation type="submission" date="2021-06" db="EMBL/GenBank/DDBJ databases">
        <title>Comparative genomics, transcriptomics and evolutionary studies reveal genomic signatures of adaptation to plant cell wall in hemibiotrophic fungi.</title>
        <authorList>
            <consortium name="DOE Joint Genome Institute"/>
            <person name="Baroncelli R."/>
            <person name="Diaz J.F."/>
            <person name="Benocci T."/>
            <person name="Peng M."/>
            <person name="Battaglia E."/>
            <person name="Haridas S."/>
            <person name="Andreopoulos W."/>
            <person name="Labutti K."/>
            <person name="Pangilinan J."/>
            <person name="Floch G.L."/>
            <person name="Makela M.R."/>
            <person name="Henrissat B."/>
            <person name="Grigoriev I.V."/>
            <person name="Crouch J.A."/>
            <person name="De Vries R.P."/>
            <person name="Sukno S.A."/>
            <person name="Thon M.R."/>
        </authorList>
    </citation>
    <scope>NUCLEOTIDE SEQUENCE</scope>
    <source>
        <strain evidence="2">MAFF235873</strain>
    </source>
</reference>
<dbReference type="AlphaFoldDB" id="A0AAD9HUX9"/>
<evidence type="ECO:0000313" key="2">
    <source>
        <dbReference type="EMBL" id="KAK2034354.1"/>
    </source>
</evidence>
<protein>
    <submittedName>
        <fullName evidence="2">Uncharacterized protein</fullName>
    </submittedName>
</protein>
<feature type="compositionally biased region" description="Polar residues" evidence="1">
    <location>
        <begin position="128"/>
        <end position="141"/>
    </location>
</feature>
<dbReference type="Proteomes" id="UP001232148">
    <property type="component" value="Unassembled WGS sequence"/>
</dbReference>
<evidence type="ECO:0000313" key="3">
    <source>
        <dbReference type="Proteomes" id="UP001232148"/>
    </source>
</evidence>
<feature type="region of interest" description="Disordered" evidence="1">
    <location>
        <begin position="120"/>
        <end position="174"/>
    </location>
</feature>
<keyword evidence="3" id="KW-1185">Reference proteome</keyword>
<comment type="caution">
    <text evidence="2">The sequence shown here is derived from an EMBL/GenBank/DDBJ whole genome shotgun (WGS) entry which is preliminary data.</text>
</comment>
<sequence length="211" mass="23620">MAACRPYLVVARARKRRAGIPQPVWEKNHAFLVLALFSLAIPHRDVKHSGASRSINRQASCTRTGVHRTGSARRQTDVFFACWALGCLTIYPRRCRVSRIHRTSSAEHLPSCRRVSDIDSRKTHHFQTRSQRSTAHSSNSALPPHLPPNPGSACSHHGKTRRGKGNDKNVRVSIGPVWRPNPFLQVDAHGEGIFCSRWPACRPAESLSRQC</sequence>
<gene>
    <name evidence="2" type="ORF">LX32DRAFT_420701</name>
</gene>
<dbReference type="EMBL" id="MU842815">
    <property type="protein sequence ID" value="KAK2034354.1"/>
    <property type="molecule type" value="Genomic_DNA"/>
</dbReference>
<organism evidence="2 3">
    <name type="scientific">Colletotrichum zoysiae</name>
    <dbReference type="NCBI Taxonomy" id="1216348"/>
    <lineage>
        <taxon>Eukaryota</taxon>
        <taxon>Fungi</taxon>
        <taxon>Dikarya</taxon>
        <taxon>Ascomycota</taxon>
        <taxon>Pezizomycotina</taxon>
        <taxon>Sordariomycetes</taxon>
        <taxon>Hypocreomycetidae</taxon>
        <taxon>Glomerellales</taxon>
        <taxon>Glomerellaceae</taxon>
        <taxon>Colletotrichum</taxon>
        <taxon>Colletotrichum graminicola species complex</taxon>
    </lineage>
</organism>